<feature type="region of interest" description="Disordered" evidence="5">
    <location>
        <begin position="1"/>
        <end position="237"/>
    </location>
</feature>
<dbReference type="AlphaFoldDB" id="A0AAI8YZ25"/>
<keyword evidence="9" id="KW-1185">Reference proteome</keyword>
<dbReference type="GO" id="GO:0006334">
    <property type="term" value="P:nucleosome assembly"/>
    <property type="evidence" value="ECO:0007669"/>
    <property type="project" value="TreeGrafter"/>
</dbReference>
<evidence type="ECO:0000259" key="6">
    <source>
        <dbReference type="Pfam" id="PF12253"/>
    </source>
</evidence>
<feature type="region of interest" description="Disordered" evidence="5">
    <location>
        <begin position="427"/>
        <end position="479"/>
    </location>
</feature>
<dbReference type="GO" id="GO:0006281">
    <property type="term" value="P:DNA repair"/>
    <property type="evidence" value="ECO:0007669"/>
    <property type="project" value="UniProtKB-KW"/>
</dbReference>
<dbReference type="PANTHER" id="PTHR15272">
    <property type="entry name" value="CHROMATIN ASSEMBLY FACTOR 1 SUBUNIT A CAF-1 SUBUNIT A"/>
    <property type="match status" value="1"/>
</dbReference>
<sequence length="683" mass="76318">MEDIVSSPPSPNIRKRQAPEDDCAEKKPINLKGSQFLMPTPPDTDQSSNVSADASINNDEPNRAASPAPSSSALSSVVEATSSNQVQPSDAAGTLSTATASSSGPPPAKKRKLTPLEKLEKSRVREIKEREKAEEKARKEEEKARKEEEKARKEEERQKLKDARDEKKRSKDEETRKKAEEREAKKREKEHEEERKNQEKLKKERSQMRLGAFFQQKPSTPARDADSDEYTARARRRSVSLEHYDDVVDQIKKAASPMKGTPPPPSEKKPVAKKPHLSDYHRFFLPFQLPQHSTMAPLPEFSEAAQEAFDREIQTPSLQEQYDLGIVASYRGWADIEHYFARHRNIKRGIQYPRTRRLVDVIHGTSKQPIDLTNKETAEHSLHLLRELPIRLIQFEEDVRPAYCGTYTKIDTSKLKQKVSRNPFTKARQDTDYEYESEAEWEPPEEGDEDVLCDEEDEADSQADADDEGFLDDEDDDGKNKRKIITGELIPTSTGLCWAGHAGRITIVDGSEVDKQPEELQGMRMGILLPGLTDLAIDPFSTSYWQVTISQAPAAAAGDRITCSSAMAPPRPPLGPRPNANGSSQPTLIGAAEGMKGPITTAGAAPPAKRGPKPAPKTLSKEDMDEFKNAVIGSDVGKLELQKSLKARFPKMTNEVIKETLSLHFAQVGKTKADKRWKFVTDA</sequence>
<dbReference type="GO" id="GO:0005634">
    <property type="term" value="C:nucleus"/>
    <property type="evidence" value="ECO:0007669"/>
    <property type="project" value="UniProtKB-SubCell"/>
</dbReference>
<protein>
    <submittedName>
        <fullName evidence="8">Chromatin assembly complex</fullName>
    </submittedName>
</protein>
<feature type="domain" description="Chromatin assembly factor 1 subunit Cac1-like C-terminal" evidence="7">
    <location>
        <begin position="624"/>
        <end position="678"/>
    </location>
</feature>
<feature type="compositionally biased region" description="Basic and acidic residues" evidence="5">
    <location>
        <begin position="114"/>
        <end position="207"/>
    </location>
</feature>
<keyword evidence="2" id="KW-0227">DNA damage</keyword>
<gene>
    <name evidence="8" type="ORF">LECACI_7A004606</name>
</gene>
<comment type="subcellular location">
    <subcellularLocation>
        <location evidence="1">Nucleus</location>
    </subcellularLocation>
</comment>
<feature type="compositionally biased region" description="Acidic residues" evidence="5">
    <location>
        <begin position="432"/>
        <end position="477"/>
    </location>
</feature>
<feature type="compositionally biased region" description="Polar residues" evidence="5">
    <location>
        <begin position="43"/>
        <end position="59"/>
    </location>
</feature>
<feature type="compositionally biased region" description="Low complexity" evidence="5">
    <location>
        <begin position="64"/>
        <end position="103"/>
    </location>
</feature>
<keyword evidence="3" id="KW-0234">DNA repair</keyword>
<feature type="region of interest" description="Disordered" evidence="5">
    <location>
        <begin position="565"/>
        <end position="620"/>
    </location>
</feature>
<name>A0AAI8YZ25_9PEZI</name>
<feature type="region of interest" description="Disordered" evidence="5">
    <location>
        <begin position="255"/>
        <end position="274"/>
    </location>
</feature>
<evidence type="ECO:0000313" key="9">
    <source>
        <dbReference type="Proteomes" id="UP001296104"/>
    </source>
</evidence>
<evidence type="ECO:0000256" key="2">
    <source>
        <dbReference type="ARBA" id="ARBA00022763"/>
    </source>
</evidence>
<comment type="caution">
    <text evidence="8">The sequence shown here is derived from an EMBL/GenBank/DDBJ whole genome shotgun (WGS) entry which is preliminary data.</text>
</comment>
<evidence type="ECO:0000259" key="7">
    <source>
        <dbReference type="Pfam" id="PF21796"/>
    </source>
</evidence>
<keyword evidence="4" id="KW-0539">Nucleus</keyword>
<evidence type="ECO:0000256" key="4">
    <source>
        <dbReference type="ARBA" id="ARBA00023242"/>
    </source>
</evidence>
<feature type="compositionally biased region" description="Low complexity" evidence="5">
    <location>
        <begin position="597"/>
        <end position="608"/>
    </location>
</feature>
<dbReference type="Proteomes" id="UP001296104">
    <property type="component" value="Unassembled WGS sequence"/>
</dbReference>
<accession>A0AAI8YZ25</accession>
<dbReference type="PANTHER" id="PTHR15272:SF0">
    <property type="entry name" value="CHROMATIN ASSEMBLY FACTOR 1 SUBUNIT A"/>
    <property type="match status" value="1"/>
</dbReference>
<evidence type="ECO:0000256" key="3">
    <source>
        <dbReference type="ARBA" id="ARBA00023204"/>
    </source>
</evidence>
<dbReference type="Pfam" id="PF12253">
    <property type="entry name" value="CAF1A_dimeriz"/>
    <property type="match status" value="1"/>
</dbReference>
<evidence type="ECO:0000256" key="5">
    <source>
        <dbReference type="SAM" id="MobiDB-lite"/>
    </source>
</evidence>
<proteinExistence type="predicted"/>
<dbReference type="Pfam" id="PF21796">
    <property type="entry name" value="Cac1_C"/>
    <property type="match status" value="1"/>
</dbReference>
<dbReference type="InterPro" id="IPR048800">
    <property type="entry name" value="Cac1-like_C"/>
</dbReference>
<feature type="domain" description="Chromatin assembly factor 1 subunit A dimerization" evidence="6">
    <location>
        <begin position="391"/>
        <end position="467"/>
    </location>
</feature>
<evidence type="ECO:0000256" key="1">
    <source>
        <dbReference type="ARBA" id="ARBA00004123"/>
    </source>
</evidence>
<dbReference type="GO" id="GO:0033186">
    <property type="term" value="C:CAF-1 complex"/>
    <property type="evidence" value="ECO:0007669"/>
    <property type="project" value="TreeGrafter"/>
</dbReference>
<reference evidence="8" key="1">
    <citation type="submission" date="2023-11" db="EMBL/GenBank/DDBJ databases">
        <authorList>
            <person name="Alioto T."/>
            <person name="Alioto T."/>
            <person name="Gomez Garrido J."/>
        </authorList>
    </citation>
    <scope>NUCLEOTIDE SEQUENCE</scope>
</reference>
<evidence type="ECO:0000313" key="8">
    <source>
        <dbReference type="EMBL" id="CAK4016802.1"/>
    </source>
</evidence>
<dbReference type="InterPro" id="IPR022043">
    <property type="entry name" value="CAF1A_DD"/>
</dbReference>
<dbReference type="EMBL" id="CAVMBE010000026">
    <property type="protein sequence ID" value="CAK4016802.1"/>
    <property type="molecule type" value="Genomic_DNA"/>
</dbReference>
<organism evidence="8 9">
    <name type="scientific">Lecanosticta acicola</name>
    <dbReference type="NCBI Taxonomy" id="111012"/>
    <lineage>
        <taxon>Eukaryota</taxon>
        <taxon>Fungi</taxon>
        <taxon>Dikarya</taxon>
        <taxon>Ascomycota</taxon>
        <taxon>Pezizomycotina</taxon>
        <taxon>Dothideomycetes</taxon>
        <taxon>Dothideomycetidae</taxon>
        <taxon>Mycosphaerellales</taxon>
        <taxon>Mycosphaerellaceae</taxon>
        <taxon>Lecanosticta</taxon>
    </lineage>
</organism>